<keyword evidence="2" id="KW-0560">Oxidoreductase</keyword>
<reference evidence="4 5" key="1">
    <citation type="submission" date="2019-09" db="EMBL/GenBank/DDBJ databases">
        <title>Complete genome sequence of Sporolactobacillus terrae 70-3.</title>
        <authorList>
            <person name="Tanaka N."/>
            <person name="Shiwa Y."/>
            <person name="Fujita N."/>
            <person name="Tanasupawat S."/>
        </authorList>
    </citation>
    <scope>NUCLEOTIDE SEQUENCE [LARGE SCALE GENOMIC DNA]</scope>
    <source>
        <strain evidence="4 5">70-3</strain>
    </source>
</reference>
<dbReference type="RefSeq" id="WP_139692115.1">
    <property type="nucleotide sequence ID" value="NZ_AP021853.1"/>
</dbReference>
<accession>A0A5K7X4G7</accession>
<dbReference type="Gene3D" id="3.40.50.720">
    <property type="entry name" value="NAD(P)-binding Rossmann-like Domain"/>
    <property type="match status" value="1"/>
</dbReference>
<evidence type="ECO:0000313" key="4">
    <source>
        <dbReference type="EMBL" id="BBN99838.1"/>
    </source>
</evidence>
<evidence type="ECO:0000313" key="5">
    <source>
        <dbReference type="Proteomes" id="UP000326951"/>
    </source>
</evidence>
<dbReference type="Pfam" id="PF00106">
    <property type="entry name" value="adh_short"/>
    <property type="match status" value="1"/>
</dbReference>
<evidence type="ECO:0000256" key="2">
    <source>
        <dbReference type="ARBA" id="ARBA00023002"/>
    </source>
</evidence>
<dbReference type="InterPro" id="IPR036291">
    <property type="entry name" value="NAD(P)-bd_dom_sf"/>
</dbReference>
<dbReference type="PRINTS" id="PR00080">
    <property type="entry name" value="SDRFAMILY"/>
</dbReference>
<evidence type="ECO:0000256" key="3">
    <source>
        <dbReference type="RuleBase" id="RU000363"/>
    </source>
</evidence>
<comment type="similarity">
    <text evidence="1 3">Belongs to the short-chain dehydrogenases/reductases (SDR) family.</text>
</comment>
<organism evidence="4 5">
    <name type="scientific">Sporolactobacillus terrae</name>
    <dbReference type="NCBI Taxonomy" id="269673"/>
    <lineage>
        <taxon>Bacteria</taxon>
        <taxon>Bacillati</taxon>
        <taxon>Bacillota</taxon>
        <taxon>Bacilli</taxon>
        <taxon>Bacillales</taxon>
        <taxon>Sporolactobacillaceae</taxon>
        <taxon>Sporolactobacillus</taxon>
    </lineage>
</organism>
<dbReference type="GO" id="GO:0016616">
    <property type="term" value="F:oxidoreductase activity, acting on the CH-OH group of donors, NAD or NADP as acceptor"/>
    <property type="evidence" value="ECO:0007669"/>
    <property type="project" value="UniProtKB-ARBA"/>
</dbReference>
<dbReference type="FunFam" id="3.40.50.720:FF:000047">
    <property type="entry name" value="NADP-dependent L-serine/L-allo-threonine dehydrogenase"/>
    <property type="match status" value="1"/>
</dbReference>
<dbReference type="PROSITE" id="PS00061">
    <property type="entry name" value="ADH_SHORT"/>
    <property type="match status" value="1"/>
</dbReference>
<dbReference type="InterPro" id="IPR002347">
    <property type="entry name" value="SDR_fam"/>
</dbReference>
<proteinExistence type="inferred from homology"/>
<dbReference type="InterPro" id="IPR020904">
    <property type="entry name" value="Sc_DH/Rdtase_CS"/>
</dbReference>
<dbReference type="EMBL" id="AP021853">
    <property type="protein sequence ID" value="BBN99838.1"/>
    <property type="molecule type" value="Genomic_DNA"/>
</dbReference>
<gene>
    <name evidence="4" type="ORF">St703_25430</name>
</gene>
<dbReference type="CDD" id="cd05233">
    <property type="entry name" value="SDR_c"/>
    <property type="match status" value="1"/>
</dbReference>
<evidence type="ECO:0000256" key="1">
    <source>
        <dbReference type="ARBA" id="ARBA00006484"/>
    </source>
</evidence>
<name>A0A5K7X4G7_9BACL</name>
<dbReference type="PANTHER" id="PTHR43115:SF4">
    <property type="entry name" value="DEHYDROGENASE_REDUCTASE SDR FAMILY MEMBER 11"/>
    <property type="match status" value="1"/>
</dbReference>
<dbReference type="PANTHER" id="PTHR43115">
    <property type="entry name" value="DEHYDROGENASE/REDUCTASE SDR FAMILY MEMBER 11"/>
    <property type="match status" value="1"/>
</dbReference>
<protein>
    <submittedName>
        <fullName evidence="4">Oxidoreductase</fullName>
    </submittedName>
</protein>
<dbReference type="AlphaFoldDB" id="A0A5K7X4G7"/>
<sequence length="247" mass="26814">MTSLKNKVIIIAGASSGIGKATARRLANEGAKLVIGARRAERLKQFVDSLPDAEIDYSVADVTKPEDLENLAKLAVDRYGHIDVMFNNAGIMPTANLCEIRRDEWQQMLNINIMGVLNGIAAVLPIMKQQQSGHIIATDSVAGHIVYPGSAVYCGTKFAIRAIMEGLRQEERENNIRTTIVSPGAVDTELYTTINDPTASEWVKNNQRTPGLGLTSEQIADAIAYAIGTPETVAINELLIRPTKQSI</sequence>
<dbReference type="Proteomes" id="UP000326951">
    <property type="component" value="Chromosome"/>
</dbReference>
<dbReference type="PRINTS" id="PR00081">
    <property type="entry name" value="GDHRDH"/>
</dbReference>
<dbReference type="SUPFAM" id="SSF51735">
    <property type="entry name" value="NAD(P)-binding Rossmann-fold domains"/>
    <property type="match status" value="1"/>
</dbReference>